<dbReference type="EMBL" id="CAJVPT010005502">
    <property type="protein sequence ID" value="CAG8520691.1"/>
    <property type="molecule type" value="Genomic_DNA"/>
</dbReference>
<evidence type="ECO:0000313" key="1">
    <source>
        <dbReference type="EMBL" id="CAG8520691.1"/>
    </source>
</evidence>
<reference evidence="1" key="1">
    <citation type="submission" date="2021-06" db="EMBL/GenBank/DDBJ databases">
        <authorList>
            <person name="Kallberg Y."/>
            <person name="Tangrot J."/>
            <person name="Rosling A."/>
        </authorList>
    </citation>
    <scope>NUCLEOTIDE SEQUENCE</scope>
    <source>
        <strain evidence="1">CL356</strain>
    </source>
</reference>
<gene>
    <name evidence="1" type="ORF">ACOLOM_LOCUS3639</name>
</gene>
<keyword evidence="2" id="KW-1185">Reference proteome</keyword>
<proteinExistence type="predicted"/>
<name>A0ACA9LBW4_9GLOM</name>
<comment type="caution">
    <text evidence="1">The sequence shown here is derived from an EMBL/GenBank/DDBJ whole genome shotgun (WGS) entry which is preliminary data.</text>
</comment>
<accession>A0ACA9LBW4</accession>
<sequence>MDGICTDYKKAVGLIVEKFQERNARKLEEIPKIAERYITQWEFFVEARREKVWQNMVAKLLFNFTKPELATLPSLQLLHICNDLLSTQTIPMSFRNTVMSIIGRGTENVMFEQLINEILPSLESNEVIFARMSFINRCLNIIPYTSPIRQRLYTSIFQHTPSEFASPIIQRVFLDEDARCKNAFLNLIGIPHNVLSVARDLEIVNSLLKANDLNSPIAVLCCDIIQKTFFRCELDELHNYFPYAVEALRLLHHHTSVVEPLQCISAIAFLKEYIRTFFDANKNIIDDISQRIGTHMEQIVNDINMYMEFEWPLIHSFKIYFLKYLRHCGLSMDDVRELCKAQNQTFSWLGTLQWENSESRLSFNPYCLHRSNLNAITDNFISFLINIRDVPNWMNTLEMNDRISFAGMVATHLHVIRASREWTEYEVSLVEFLGEKVEAMDNLRGYKEMLKKLLLNENLLIQLSADTPNTQLFITSVIVHIMMLHASISEDANPLAAYFHKLQDFNKSSILTCPSDMEGVVLNAIASDRTQEGAKDGVTSNGKCANCKEPIGSGSTGSVRLDQAKITSVEIKHLPGYIIEQTNKPQQSGDKINIGDIVQYCLGHIRNDWEVLGKQIINCSDERLSLILHAILLEMYKGIMSNECRRNSLNTPEGREMWEDEFTKKYVNPKVDNVTFTAQDISMQAHTAEISQGRGVGIVEAEIDDLNSETSEEYRIRYLPRLWRKIGDVSLESLHSYYISNTVNNTRFPFLDVFFKYENNLHLIKNLLPILKFAQILKTRLEHQITRQQARELTFREFIDRESNNGDFQEISEMLHSAFENFEKSWNTMKEYVKGYKCRRFNAFPSISLDSSVVYGLVEERDDIMTATPVNGIDNNGASQYYLSTMHLEHMRPENFIDYAWNDQILRYSQRNLDIRYGEHIIYYLLNIEIELARQLVFNKVEDRIEYKFLDIDAKYKEQLSRNMKKQITKIIKLGERVIKRSISSYEFLVALRRFLVRYLSAEYIEHISENQELSAYITNEDLGCWPSKISLEIARDLIPVSLKVRHTLAVYEYKIMRVGIITIWI</sequence>
<evidence type="ECO:0000313" key="2">
    <source>
        <dbReference type="Proteomes" id="UP000789525"/>
    </source>
</evidence>
<dbReference type="Proteomes" id="UP000789525">
    <property type="component" value="Unassembled WGS sequence"/>
</dbReference>
<protein>
    <submittedName>
        <fullName evidence="1">7447_t:CDS:1</fullName>
    </submittedName>
</protein>
<organism evidence="1 2">
    <name type="scientific">Acaulospora colombiana</name>
    <dbReference type="NCBI Taxonomy" id="27376"/>
    <lineage>
        <taxon>Eukaryota</taxon>
        <taxon>Fungi</taxon>
        <taxon>Fungi incertae sedis</taxon>
        <taxon>Mucoromycota</taxon>
        <taxon>Glomeromycotina</taxon>
        <taxon>Glomeromycetes</taxon>
        <taxon>Diversisporales</taxon>
        <taxon>Acaulosporaceae</taxon>
        <taxon>Acaulospora</taxon>
    </lineage>
</organism>